<name>A0A7X5R3W8_9MICO</name>
<dbReference type="SUPFAM" id="SSF51735">
    <property type="entry name" value="NAD(P)-binding Rossmann-fold domains"/>
    <property type="match status" value="1"/>
</dbReference>
<comment type="caution">
    <text evidence="5">The sequence shown here is derived from an EMBL/GenBank/DDBJ whole genome shotgun (WGS) entry which is preliminary data.</text>
</comment>
<feature type="domain" description="GFO/IDH/MocA-like oxidoreductase" evidence="4">
    <location>
        <begin position="150"/>
        <end position="310"/>
    </location>
</feature>
<keyword evidence="2" id="KW-0520">NAD</keyword>
<dbReference type="InterPro" id="IPR000683">
    <property type="entry name" value="Gfo/Idh/MocA-like_OxRdtase_N"/>
</dbReference>
<dbReference type="PANTHER" id="PTHR43818">
    <property type="entry name" value="BCDNA.GH03377"/>
    <property type="match status" value="1"/>
</dbReference>
<evidence type="ECO:0000259" key="3">
    <source>
        <dbReference type="Pfam" id="PF01408"/>
    </source>
</evidence>
<keyword evidence="1" id="KW-0560">Oxidoreductase</keyword>
<sequence length="416" mass="44332">MSTTQASPHTLNVALIGYSFMGAIHAQAWRTAPSFFPTDLTPRVTTVCGRNEYAATEFANRFGIPHVETDWRSVVNDPTIDVIDICVPGHLHTEIALAALAAGKHVLCEKPLANNLDDAERMAAAAASASANGIFASVGFNYRRTPALALAQRMIANGDLGVIRSMRGQYLQDWLVDPTFPLVWRLDAEKAGSGALGDLGAHLIDLAQWVSGHNIDGVSALSRTFISERPLAEASSGLSATAATAATTTATTETATDDSGSAMGTVTVDDAAIWLATTDKGAIGTFEANRFATGHNNALRLEINGSLGSIAFDFERLNELEYFDNRSTTVNNVEVGGFRRIHVTKASHPYLAAWWPAGHSLGYEHTFVHQVADFVAAVAANTPPSPSFEDGLNVQCVLDAVERSAAAHSSWTQLNP</sequence>
<evidence type="ECO:0000259" key="4">
    <source>
        <dbReference type="Pfam" id="PF22725"/>
    </source>
</evidence>
<protein>
    <submittedName>
        <fullName evidence="5">Putative dehydrogenase</fullName>
    </submittedName>
</protein>
<dbReference type="Pfam" id="PF22725">
    <property type="entry name" value="GFO_IDH_MocA_C3"/>
    <property type="match status" value="1"/>
</dbReference>
<dbReference type="AlphaFoldDB" id="A0A7X5R3W8"/>
<dbReference type="Gene3D" id="3.30.360.10">
    <property type="entry name" value="Dihydrodipicolinate Reductase, domain 2"/>
    <property type="match status" value="1"/>
</dbReference>
<evidence type="ECO:0000313" key="6">
    <source>
        <dbReference type="Proteomes" id="UP000541033"/>
    </source>
</evidence>
<dbReference type="InterPro" id="IPR050463">
    <property type="entry name" value="Gfo/Idh/MocA_oxidrdct_glycsds"/>
</dbReference>
<dbReference type="Pfam" id="PF01408">
    <property type="entry name" value="GFO_IDH_MocA"/>
    <property type="match status" value="1"/>
</dbReference>
<evidence type="ECO:0000256" key="1">
    <source>
        <dbReference type="ARBA" id="ARBA00023002"/>
    </source>
</evidence>
<dbReference type="Proteomes" id="UP000541033">
    <property type="component" value="Unassembled WGS sequence"/>
</dbReference>
<dbReference type="PANTHER" id="PTHR43818:SF11">
    <property type="entry name" value="BCDNA.GH03377"/>
    <property type="match status" value="1"/>
</dbReference>
<organism evidence="5 6">
    <name type="scientific">Lysinibacter cavernae</name>
    <dbReference type="NCBI Taxonomy" id="1640652"/>
    <lineage>
        <taxon>Bacteria</taxon>
        <taxon>Bacillati</taxon>
        <taxon>Actinomycetota</taxon>
        <taxon>Actinomycetes</taxon>
        <taxon>Micrococcales</taxon>
        <taxon>Microbacteriaceae</taxon>
        <taxon>Lysinibacter</taxon>
    </lineage>
</organism>
<evidence type="ECO:0000256" key="2">
    <source>
        <dbReference type="ARBA" id="ARBA00023027"/>
    </source>
</evidence>
<dbReference type="EMBL" id="JAAMOX010000002">
    <property type="protein sequence ID" value="NIH54887.1"/>
    <property type="molecule type" value="Genomic_DNA"/>
</dbReference>
<feature type="domain" description="Gfo/Idh/MocA-like oxidoreductase N-terminal" evidence="3">
    <location>
        <begin position="11"/>
        <end position="130"/>
    </location>
</feature>
<evidence type="ECO:0000313" key="5">
    <source>
        <dbReference type="EMBL" id="NIH54887.1"/>
    </source>
</evidence>
<accession>A0A7X5R3W8</accession>
<dbReference type="GO" id="GO:0000166">
    <property type="term" value="F:nucleotide binding"/>
    <property type="evidence" value="ECO:0007669"/>
    <property type="project" value="InterPro"/>
</dbReference>
<dbReference type="InterPro" id="IPR036291">
    <property type="entry name" value="NAD(P)-bd_dom_sf"/>
</dbReference>
<dbReference type="RefSeq" id="WP_167151503.1">
    <property type="nucleotide sequence ID" value="NZ_JAAMOX010000002.1"/>
</dbReference>
<dbReference type="SUPFAM" id="SSF55347">
    <property type="entry name" value="Glyceraldehyde-3-phosphate dehydrogenase-like, C-terminal domain"/>
    <property type="match status" value="1"/>
</dbReference>
<dbReference type="Gene3D" id="3.40.50.720">
    <property type="entry name" value="NAD(P)-binding Rossmann-like Domain"/>
    <property type="match status" value="1"/>
</dbReference>
<gene>
    <name evidence="5" type="ORF">FHX76_002783</name>
</gene>
<dbReference type="GO" id="GO:0016491">
    <property type="term" value="F:oxidoreductase activity"/>
    <property type="evidence" value="ECO:0007669"/>
    <property type="project" value="UniProtKB-KW"/>
</dbReference>
<keyword evidence="6" id="KW-1185">Reference proteome</keyword>
<proteinExistence type="predicted"/>
<dbReference type="InterPro" id="IPR055170">
    <property type="entry name" value="GFO_IDH_MocA-like_dom"/>
</dbReference>
<reference evidence="5 6" key="1">
    <citation type="submission" date="2020-02" db="EMBL/GenBank/DDBJ databases">
        <title>Sequencing the genomes of 1000 actinobacteria strains.</title>
        <authorList>
            <person name="Klenk H.-P."/>
        </authorList>
    </citation>
    <scope>NUCLEOTIDE SEQUENCE [LARGE SCALE GENOMIC DNA]</scope>
    <source>
        <strain evidence="5 6">DSM 27960</strain>
    </source>
</reference>